<dbReference type="SUPFAM" id="SSF47699">
    <property type="entry name" value="Bifunctional inhibitor/lipid-transfer protein/seed storage 2S albumin"/>
    <property type="match status" value="1"/>
</dbReference>
<dbReference type="Proteomes" id="UP000324897">
    <property type="component" value="Chromosome 2"/>
</dbReference>
<evidence type="ECO:0000256" key="1">
    <source>
        <dbReference type="SAM" id="SignalP"/>
    </source>
</evidence>
<comment type="caution">
    <text evidence="3">The sequence shown here is derived from an EMBL/GenBank/DDBJ whole genome shotgun (WGS) entry which is preliminary data.</text>
</comment>
<evidence type="ECO:0000313" key="4">
    <source>
        <dbReference type="Proteomes" id="UP000324897"/>
    </source>
</evidence>
<feature type="non-terminal residue" evidence="3">
    <location>
        <position position="1"/>
    </location>
</feature>
<sequence length="128" mass="14513">MPLFLTISIRAQIRGKMLAWKVATLGLLVFAILSPQQVSAAYPTCTGTQKRKILWDCRSYIRMYPHPPRLPLKKDSSCCESVRQVPNRNMLCVIAMLSDEEKRSYSEDKILKLQELCAPAPPPELVLP</sequence>
<organism evidence="3 4">
    <name type="scientific">Eragrostis curvula</name>
    <name type="common">weeping love grass</name>
    <dbReference type="NCBI Taxonomy" id="38414"/>
    <lineage>
        <taxon>Eukaryota</taxon>
        <taxon>Viridiplantae</taxon>
        <taxon>Streptophyta</taxon>
        <taxon>Embryophyta</taxon>
        <taxon>Tracheophyta</taxon>
        <taxon>Spermatophyta</taxon>
        <taxon>Magnoliopsida</taxon>
        <taxon>Liliopsida</taxon>
        <taxon>Poales</taxon>
        <taxon>Poaceae</taxon>
        <taxon>PACMAD clade</taxon>
        <taxon>Chloridoideae</taxon>
        <taxon>Eragrostideae</taxon>
        <taxon>Eragrostidinae</taxon>
        <taxon>Eragrostis</taxon>
    </lineage>
</organism>
<feature type="chain" id="PRO_5023939465" description="Bifunctional inhibitor/plant lipid transfer protein/seed storage helical domain-containing protein" evidence="1">
    <location>
        <begin position="41"/>
        <end position="128"/>
    </location>
</feature>
<proteinExistence type="predicted"/>
<name>A0A5J9UQV3_9POAL</name>
<accession>A0A5J9UQV3</accession>
<keyword evidence="1" id="KW-0732">Signal</keyword>
<dbReference type="AlphaFoldDB" id="A0A5J9UQV3"/>
<dbReference type="Gramene" id="TVU26172">
    <property type="protein sequence ID" value="TVU26172"/>
    <property type="gene ID" value="EJB05_28708"/>
</dbReference>
<dbReference type="Pfam" id="PF14368">
    <property type="entry name" value="LTP_2"/>
    <property type="match status" value="1"/>
</dbReference>
<protein>
    <recommendedName>
        <fullName evidence="2">Bifunctional inhibitor/plant lipid transfer protein/seed storage helical domain-containing protein</fullName>
    </recommendedName>
</protein>
<feature type="signal peptide" evidence="1">
    <location>
        <begin position="1"/>
        <end position="40"/>
    </location>
</feature>
<feature type="domain" description="Bifunctional inhibitor/plant lipid transfer protein/seed storage helical" evidence="2">
    <location>
        <begin position="39"/>
        <end position="122"/>
    </location>
</feature>
<dbReference type="InterPro" id="IPR016140">
    <property type="entry name" value="Bifunc_inhib/LTP/seed_store"/>
</dbReference>
<evidence type="ECO:0000313" key="3">
    <source>
        <dbReference type="EMBL" id="TVU26172.1"/>
    </source>
</evidence>
<reference evidence="3 4" key="1">
    <citation type="journal article" date="2019" name="Sci. Rep.">
        <title>A high-quality genome of Eragrostis curvula grass provides insights into Poaceae evolution and supports new strategies to enhance forage quality.</title>
        <authorList>
            <person name="Carballo J."/>
            <person name="Santos B.A.C.M."/>
            <person name="Zappacosta D."/>
            <person name="Garbus I."/>
            <person name="Selva J.P."/>
            <person name="Gallo C.A."/>
            <person name="Diaz A."/>
            <person name="Albertini E."/>
            <person name="Caccamo M."/>
            <person name="Echenique V."/>
        </authorList>
    </citation>
    <scope>NUCLEOTIDE SEQUENCE [LARGE SCALE GENOMIC DNA]</scope>
    <source>
        <strain evidence="4">cv. Victoria</strain>
        <tissue evidence="3">Leaf</tissue>
    </source>
</reference>
<keyword evidence="4" id="KW-1185">Reference proteome</keyword>
<dbReference type="InterPro" id="IPR036312">
    <property type="entry name" value="Bifun_inhib/LTP/seed_sf"/>
</dbReference>
<gene>
    <name evidence="3" type="ORF">EJB05_28708</name>
</gene>
<evidence type="ECO:0000259" key="2">
    <source>
        <dbReference type="Pfam" id="PF14368"/>
    </source>
</evidence>
<dbReference type="EMBL" id="RWGY01000013">
    <property type="protein sequence ID" value="TVU26172.1"/>
    <property type="molecule type" value="Genomic_DNA"/>
</dbReference>
<dbReference type="OrthoDB" id="672557at2759"/>